<protein>
    <recommendedName>
        <fullName evidence="3">Diaminopimelate epimerase</fullName>
    </recommendedName>
</protein>
<name>A0A4Q1RJ72_9FIRM</name>
<evidence type="ECO:0000313" key="2">
    <source>
        <dbReference type="Proteomes" id="UP000290106"/>
    </source>
</evidence>
<evidence type="ECO:0000313" key="1">
    <source>
        <dbReference type="EMBL" id="RXS75729.1"/>
    </source>
</evidence>
<sequence length="110" mass="12596">MARQIIFHKYQGTENGFLIYDIRKNGGEMNDGLLHMIQSRNFGMDLDGILVGPYLIDGSLKMKLLDRQGNEVSMKKESADVPVSYMKEAGYLPGECPQMEQRPEKIYCWC</sequence>
<dbReference type="OrthoDB" id="9805408at2"/>
<gene>
    <name evidence="1" type="ORF">ETP43_11245</name>
</gene>
<proteinExistence type="predicted"/>
<dbReference type="SUPFAM" id="SSF54506">
    <property type="entry name" value="Diaminopimelate epimerase-like"/>
    <property type="match status" value="1"/>
</dbReference>
<organism evidence="1 2">
    <name type="scientific">Blautia faecicola</name>
    <dbReference type="NCBI Taxonomy" id="2509240"/>
    <lineage>
        <taxon>Bacteria</taxon>
        <taxon>Bacillati</taxon>
        <taxon>Bacillota</taxon>
        <taxon>Clostridia</taxon>
        <taxon>Lachnospirales</taxon>
        <taxon>Lachnospiraceae</taxon>
        <taxon>Blautia</taxon>
    </lineage>
</organism>
<dbReference type="AlphaFoldDB" id="A0A4Q1RJ72"/>
<evidence type="ECO:0008006" key="3">
    <source>
        <dbReference type="Google" id="ProtNLM"/>
    </source>
</evidence>
<dbReference type="RefSeq" id="WP_129258140.1">
    <property type="nucleotide sequence ID" value="NZ_DAWBJR010000020.1"/>
</dbReference>
<dbReference type="EMBL" id="SDKC01000001">
    <property type="protein sequence ID" value="RXS75729.1"/>
    <property type="molecule type" value="Genomic_DNA"/>
</dbReference>
<dbReference type="Proteomes" id="UP000290106">
    <property type="component" value="Unassembled WGS sequence"/>
</dbReference>
<keyword evidence="2" id="KW-1185">Reference proteome</keyword>
<comment type="caution">
    <text evidence="1">The sequence shown here is derived from an EMBL/GenBank/DDBJ whole genome shotgun (WGS) entry which is preliminary data.</text>
</comment>
<reference evidence="1 2" key="1">
    <citation type="submission" date="2019-01" db="EMBL/GenBank/DDBJ databases">
        <title>Blautia sp. nov. KGMB01111 isolated human feces.</title>
        <authorList>
            <person name="Park J.-E."/>
            <person name="Kim J.-S."/>
            <person name="Park S.-H."/>
        </authorList>
    </citation>
    <scope>NUCLEOTIDE SEQUENCE [LARGE SCALE GENOMIC DNA]</scope>
    <source>
        <strain evidence="1 2">KGMB01111</strain>
    </source>
</reference>
<dbReference type="Gene3D" id="3.10.310.10">
    <property type="entry name" value="Diaminopimelate Epimerase, Chain A, domain 1"/>
    <property type="match status" value="1"/>
</dbReference>
<accession>A0A4Q1RJ72</accession>